<organism evidence="1 2">
    <name type="scientific">Leptospira kmetyi</name>
    <dbReference type="NCBI Taxonomy" id="408139"/>
    <lineage>
        <taxon>Bacteria</taxon>
        <taxon>Pseudomonadati</taxon>
        <taxon>Spirochaetota</taxon>
        <taxon>Spirochaetia</taxon>
        <taxon>Leptospirales</taxon>
        <taxon>Leptospiraceae</taxon>
        <taxon>Leptospira</taxon>
    </lineage>
</organism>
<protein>
    <submittedName>
        <fullName evidence="1">Uncharacterized protein</fullName>
    </submittedName>
</protein>
<accession>A0ABX4N605</accession>
<evidence type="ECO:0000313" key="2">
    <source>
        <dbReference type="Proteomes" id="UP000231919"/>
    </source>
</evidence>
<evidence type="ECO:0000313" key="1">
    <source>
        <dbReference type="EMBL" id="PJZ28736.1"/>
    </source>
</evidence>
<proteinExistence type="predicted"/>
<gene>
    <name evidence="1" type="ORF">CH378_16175</name>
</gene>
<dbReference type="EMBL" id="NPDP01000033">
    <property type="protein sequence ID" value="PJZ28736.1"/>
    <property type="molecule type" value="Genomic_DNA"/>
</dbReference>
<dbReference type="Proteomes" id="UP000231919">
    <property type="component" value="Unassembled WGS sequence"/>
</dbReference>
<sequence>MNGGEESRYQIQIIKLKLMSKEIDYKEARELANPHLKNLNEIGKRIADKHKRRYNPLTFTGMMR</sequence>
<name>A0ABX4N605_9LEPT</name>
<reference evidence="1 2" key="1">
    <citation type="submission" date="2017-07" db="EMBL/GenBank/DDBJ databases">
        <title>Leptospira spp. isolated from tropical soils.</title>
        <authorList>
            <person name="Thibeaux R."/>
            <person name="Iraola G."/>
            <person name="Ferres I."/>
            <person name="Bierque E."/>
            <person name="Girault D."/>
            <person name="Soupe-Gilbert M.-E."/>
            <person name="Picardeau M."/>
            <person name="Goarant C."/>
        </authorList>
    </citation>
    <scope>NUCLEOTIDE SEQUENCE [LARGE SCALE GENOMIC DNA]</scope>
    <source>
        <strain evidence="1 2">JW2-C-B1</strain>
    </source>
</reference>
<keyword evidence="2" id="KW-1185">Reference proteome</keyword>
<comment type="caution">
    <text evidence="1">The sequence shown here is derived from an EMBL/GenBank/DDBJ whole genome shotgun (WGS) entry which is preliminary data.</text>
</comment>